<evidence type="ECO:0000256" key="1">
    <source>
        <dbReference type="ARBA" id="ARBA00008857"/>
    </source>
</evidence>
<sequence>MTAQITAKTLAKAFKDSQKMRGGKPSVGEREARPSPYDVSDNRIAGLQLRVKPTSVRWSMRTRLHGDQRRYDLGPAVAGNEDLNGLTIDGARSRAARIAEMARHGQNPAVFLAALATGVSIETRMRADSQRAKPSWSWEKAKHEFLTEVRRTNRLDTHRDYRGKLQPVELARFEGRLVSDITRNEMAAAIFAVHSRGAEAMSEGMVRVIKRFWNWLSEAVRQDETSVADGIMLKLEAPPRTRVEIGEEAFDPDDEHGDTPPEIEIGRALAIARLGCLPERIGLGIQLLIGTAQRRRAVTGANRWRFRNYTEAINEVAWYVPPFFRKSGTKRGRRSHLVPCIGFAASAQEHLDRLADFDNSEGWLFPAGKTNKSERPHAEAGLFNDYLTAMPGVSFSPHGARYAFASYGERDLGFKPSEGKLILDHLEGTEPNDVTGLFYSSDPGIERKRRMMKDWTDWCDEWSAKAIAQDRALLDRDLMTIEIRRSRYKAKASEARNSSIE</sequence>
<evidence type="ECO:0000256" key="3">
    <source>
        <dbReference type="SAM" id="MobiDB-lite"/>
    </source>
</evidence>
<keyword evidence="6" id="KW-1185">Reference proteome</keyword>
<dbReference type="Pfam" id="PF13356">
    <property type="entry name" value="Arm-DNA-bind_3"/>
    <property type="match status" value="1"/>
</dbReference>
<dbReference type="EMBL" id="CP036498">
    <property type="protein sequence ID" value="QUS40602.1"/>
    <property type="molecule type" value="Genomic_DNA"/>
</dbReference>
<reference evidence="5 6" key="1">
    <citation type="submission" date="2019-02" db="EMBL/GenBank/DDBJ databases">
        <title>Emended description of the genus Rhodopseudomonas and description of Rhodopseudomonas albus sp. nov., a non-phototrophic, heavy-metal-tolerant bacterium isolated from garden soil.</title>
        <authorList>
            <person name="Bao Z."/>
            <person name="Cao W.W."/>
            <person name="Sato Y."/>
            <person name="Nishizawa T."/>
            <person name="Zhao J."/>
            <person name="Guo Y."/>
            <person name="Ohta H."/>
        </authorList>
    </citation>
    <scope>NUCLEOTIDE SEQUENCE [LARGE SCALE GENOMIC DNA]</scope>
    <source>
        <strain evidence="5 6">SK50-23</strain>
    </source>
</reference>
<gene>
    <name evidence="5" type="ORF">RPMA_18470</name>
</gene>
<evidence type="ECO:0000313" key="5">
    <source>
        <dbReference type="EMBL" id="QUS40602.1"/>
    </source>
</evidence>
<dbReference type="InterPro" id="IPR011010">
    <property type="entry name" value="DNA_brk_join_enz"/>
</dbReference>
<dbReference type="InterPro" id="IPR038488">
    <property type="entry name" value="Integrase_DNA-bd_sf"/>
</dbReference>
<feature type="region of interest" description="Disordered" evidence="3">
    <location>
        <begin position="13"/>
        <end position="40"/>
    </location>
</feature>
<dbReference type="RefSeq" id="WP_211909187.1">
    <property type="nucleotide sequence ID" value="NZ_CP036498.1"/>
</dbReference>
<dbReference type="SUPFAM" id="SSF56349">
    <property type="entry name" value="DNA breaking-rejoining enzymes"/>
    <property type="match status" value="1"/>
</dbReference>
<keyword evidence="2" id="KW-0229">DNA integration</keyword>
<dbReference type="InterPro" id="IPR050808">
    <property type="entry name" value="Phage_Integrase"/>
</dbReference>
<evidence type="ECO:0000313" key="6">
    <source>
        <dbReference type="Proteomes" id="UP000682843"/>
    </source>
</evidence>
<accession>A0ABX8AA76</accession>
<dbReference type="PANTHER" id="PTHR30629:SF2">
    <property type="entry name" value="PROPHAGE INTEGRASE INTS-RELATED"/>
    <property type="match status" value="1"/>
</dbReference>
<dbReference type="Proteomes" id="UP000682843">
    <property type="component" value="Chromosome"/>
</dbReference>
<dbReference type="Gene3D" id="3.30.160.390">
    <property type="entry name" value="Integrase, DNA-binding domain"/>
    <property type="match status" value="1"/>
</dbReference>
<name>A0ABX8AA76_9BRAD</name>
<organism evidence="5 6">
    <name type="scientific">Tardiphaga alba</name>
    <dbReference type="NCBI Taxonomy" id="340268"/>
    <lineage>
        <taxon>Bacteria</taxon>
        <taxon>Pseudomonadati</taxon>
        <taxon>Pseudomonadota</taxon>
        <taxon>Alphaproteobacteria</taxon>
        <taxon>Hyphomicrobiales</taxon>
        <taxon>Nitrobacteraceae</taxon>
        <taxon>Tardiphaga</taxon>
    </lineage>
</organism>
<feature type="domain" description="Integrase DNA-binding" evidence="4">
    <location>
        <begin position="38"/>
        <end position="109"/>
    </location>
</feature>
<evidence type="ECO:0000256" key="2">
    <source>
        <dbReference type="ARBA" id="ARBA00022908"/>
    </source>
</evidence>
<dbReference type="InterPro" id="IPR025166">
    <property type="entry name" value="Integrase_DNA_bind_dom"/>
</dbReference>
<comment type="similarity">
    <text evidence="1">Belongs to the 'phage' integrase family.</text>
</comment>
<proteinExistence type="inferred from homology"/>
<protein>
    <recommendedName>
        <fullName evidence="4">Integrase DNA-binding domain-containing protein</fullName>
    </recommendedName>
</protein>
<dbReference type="PANTHER" id="PTHR30629">
    <property type="entry name" value="PROPHAGE INTEGRASE"/>
    <property type="match status" value="1"/>
</dbReference>
<evidence type="ECO:0000259" key="4">
    <source>
        <dbReference type="Pfam" id="PF13356"/>
    </source>
</evidence>